<evidence type="ECO:0000256" key="3">
    <source>
        <dbReference type="ARBA" id="ARBA00022454"/>
    </source>
</evidence>
<feature type="domain" description="Shugoshin N-terminal coiled-coil" evidence="12">
    <location>
        <begin position="19"/>
        <end position="63"/>
    </location>
</feature>
<feature type="region of interest" description="Disordered" evidence="10">
    <location>
        <begin position="165"/>
        <end position="267"/>
    </location>
</feature>
<evidence type="ECO:0000256" key="1">
    <source>
        <dbReference type="ARBA" id="ARBA00004584"/>
    </source>
</evidence>
<feature type="compositionally biased region" description="Basic and acidic residues" evidence="10">
    <location>
        <begin position="335"/>
        <end position="362"/>
    </location>
</feature>
<sequence length="677" mass="74647">MRTKSRPNITGPPADFDEVKRRFIRQNRELAKNNSNQSLRIRSLEIEVSRLLADNLDLREQVLQLQGEVYNAQANGSAHVVERVKEDLHAKIAELSDLVQGMDALKCDVKPRERQTRERPQNLEHWRERQTLVDVMRENQMPTITEDKQYPRRTLNGDEIKAIRLSGHSSNESPDLGPPPVAHFDYEDPVKQLSPSANRGQTTVALDEGAPVDLSANLETRRKRKDGQPRLEIRRDLTLSQSPSKPTNEPPVSLRTGAKRKLADREIEATIKPPSKDDFTFSRRVTSIDATNEANAAAEIQSQNKADEEIILVAKPTRRILGDKTTNTSPRKTSIHSEKTGKEKAVDEPVKKPAMSKADKPTARNQARAKRLSSIPLPTPSNELVVNSIELAPPDEPLFHELDPKTPACLDILSPLPSEPSTRTVGGRDGTPPPSDLNTSASDVGRPSRRARAAVNYAEPSLVAKMRRPGKQMADAVTGLQDPRRAMSTSTEKKSARTMAIKTEGGDDRDAWKSLPSATRIEATSPLNKKSTSDESSTRAENLPGSDQIIIAKPSASSTVISSLIAASTRPRRDSLPAKTQPLGIDMDIDATAKKMHELDLYDFKDSSSPKTDSQSKLTTTTLKAQRRHSSVPKTLRSTTNLDPLTTEEPIPNASLPSGLAPGRSERAASRRKSMML</sequence>
<name>A0AAQ3RB10_9PEZI</name>
<proteinExistence type="inferred from homology"/>
<dbReference type="GO" id="GO:0005634">
    <property type="term" value="C:nucleus"/>
    <property type="evidence" value="ECO:0007669"/>
    <property type="project" value="InterPro"/>
</dbReference>
<comment type="similarity">
    <text evidence="2">Belongs to the shugoshin family.</text>
</comment>
<keyword evidence="6 9" id="KW-0175">Coiled coil</keyword>
<evidence type="ECO:0000313" key="14">
    <source>
        <dbReference type="Proteomes" id="UP001303373"/>
    </source>
</evidence>
<evidence type="ECO:0008006" key="15">
    <source>
        <dbReference type="Google" id="ProtNLM"/>
    </source>
</evidence>
<keyword evidence="4" id="KW-0132">Cell division</keyword>
<evidence type="ECO:0000256" key="8">
    <source>
        <dbReference type="ARBA" id="ARBA00023328"/>
    </source>
</evidence>
<dbReference type="AlphaFoldDB" id="A0AAQ3RB10"/>
<keyword evidence="3" id="KW-0158">Chromosome</keyword>
<keyword evidence="7" id="KW-0131">Cell cycle</keyword>
<dbReference type="GO" id="GO:0045132">
    <property type="term" value="P:meiotic chromosome segregation"/>
    <property type="evidence" value="ECO:0007669"/>
    <property type="project" value="InterPro"/>
</dbReference>
<evidence type="ECO:0000259" key="12">
    <source>
        <dbReference type="Pfam" id="PF07558"/>
    </source>
</evidence>
<dbReference type="Pfam" id="PF07557">
    <property type="entry name" value="Shugoshin_C"/>
    <property type="match status" value="1"/>
</dbReference>
<feature type="region of interest" description="Disordered" evidence="10">
    <location>
        <begin position="322"/>
        <end position="381"/>
    </location>
</feature>
<evidence type="ECO:0000256" key="2">
    <source>
        <dbReference type="ARBA" id="ARBA00010845"/>
    </source>
</evidence>
<dbReference type="GO" id="GO:0051301">
    <property type="term" value="P:cell division"/>
    <property type="evidence" value="ECO:0007669"/>
    <property type="project" value="UniProtKB-KW"/>
</dbReference>
<dbReference type="InterPro" id="IPR011516">
    <property type="entry name" value="Shugoshin_N"/>
</dbReference>
<evidence type="ECO:0000313" key="13">
    <source>
        <dbReference type="EMBL" id="WPH01890.1"/>
    </source>
</evidence>
<accession>A0AAQ3RB10</accession>
<feature type="domain" description="Shugoshin C-terminal" evidence="11">
    <location>
        <begin position="445"/>
        <end position="468"/>
    </location>
</feature>
<evidence type="ECO:0000256" key="6">
    <source>
        <dbReference type="ARBA" id="ARBA00023054"/>
    </source>
</evidence>
<dbReference type="InterPro" id="IPR011515">
    <property type="entry name" value="Shugoshin_C"/>
</dbReference>
<evidence type="ECO:0000256" key="7">
    <source>
        <dbReference type="ARBA" id="ARBA00023306"/>
    </source>
</evidence>
<protein>
    <recommendedName>
        <fullName evidence="15">Shugoshin</fullName>
    </recommendedName>
</protein>
<evidence type="ECO:0000256" key="10">
    <source>
        <dbReference type="SAM" id="MobiDB-lite"/>
    </source>
</evidence>
<feature type="compositionally biased region" description="Basic and acidic residues" evidence="10">
    <location>
        <begin position="226"/>
        <end position="237"/>
    </location>
</feature>
<organism evidence="13 14">
    <name type="scientific">Acrodontium crateriforme</name>
    <dbReference type="NCBI Taxonomy" id="150365"/>
    <lineage>
        <taxon>Eukaryota</taxon>
        <taxon>Fungi</taxon>
        <taxon>Dikarya</taxon>
        <taxon>Ascomycota</taxon>
        <taxon>Pezizomycotina</taxon>
        <taxon>Dothideomycetes</taxon>
        <taxon>Dothideomycetidae</taxon>
        <taxon>Mycosphaerellales</taxon>
        <taxon>Teratosphaeriaceae</taxon>
        <taxon>Acrodontium</taxon>
    </lineage>
</organism>
<dbReference type="Proteomes" id="UP001303373">
    <property type="component" value="Chromosome 7"/>
</dbReference>
<feature type="compositionally biased region" description="Polar residues" evidence="10">
    <location>
        <begin position="238"/>
        <end position="247"/>
    </location>
</feature>
<feature type="compositionally biased region" description="Polar residues" evidence="10">
    <location>
        <begin position="632"/>
        <end position="644"/>
    </location>
</feature>
<reference evidence="13 14" key="1">
    <citation type="submission" date="2023-11" db="EMBL/GenBank/DDBJ databases">
        <title>An acidophilic fungus is an integral part of prey digestion in a carnivorous sundew plant.</title>
        <authorList>
            <person name="Tsai I.J."/>
        </authorList>
    </citation>
    <scope>NUCLEOTIDE SEQUENCE [LARGE SCALE GENOMIC DNA]</scope>
    <source>
        <strain evidence="13">169a</strain>
    </source>
</reference>
<feature type="coiled-coil region" evidence="9">
    <location>
        <begin position="27"/>
        <end position="61"/>
    </location>
</feature>
<feature type="region of interest" description="Disordered" evidence="10">
    <location>
        <begin position="604"/>
        <end position="677"/>
    </location>
</feature>
<dbReference type="Pfam" id="PF07558">
    <property type="entry name" value="Shugoshin_N"/>
    <property type="match status" value="1"/>
</dbReference>
<feature type="compositionally biased region" description="Polar residues" evidence="10">
    <location>
        <begin position="609"/>
        <end position="624"/>
    </location>
</feature>
<keyword evidence="14" id="KW-1185">Reference proteome</keyword>
<keyword evidence="8" id="KW-0137">Centromere</keyword>
<feature type="region of interest" description="Disordered" evidence="10">
    <location>
        <begin position="413"/>
        <end position="456"/>
    </location>
</feature>
<dbReference type="GO" id="GO:0000779">
    <property type="term" value="C:condensed chromosome, centromeric region"/>
    <property type="evidence" value="ECO:0007669"/>
    <property type="project" value="UniProtKB-ARBA"/>
</dbReference>
<evidence type="ECO:0000259" key="11">
    <source>
        <dbReference type="Pfam" id="PF07557"/>
    </source>
</evidence>
<gene>
    <name evidence="13" type="ORF">R9X50_00474400</name>
</gene>
<keyword evidence="5" id="KW-0159">Chromosome partition</keyword>
<evidence type="ECO:0000256" key="5">
    <source>
        <dbReference type="ARBA" id="ARBA00022829"/>
    </source>
</evidence>
<feature type="compositionally biased region" description="Polar residues" evidence="10">
    <location>
        <begin position="193"/>
        <end position="204"/>
    </location>
</feature>
<feature type="region of interest" description="Disordered" evidence="10">
    <location>
        <begin position="480"/>
        <end position="545"/>
    </location>
</feature>
<evidence type="ECO:0000256" key="4">
    <source>
        <dbReference type="ARBA" id="ARBA00022618"/>
    </source>
</evidence>
<evidence type="ECO:0000256" key="9">
    <source>
        <dbReference type="SAM" id="Coils"/>
    </source>
</evidence>
<comment type="subcellular location">
    <subcellularLocation>
        <location evidence="1">Chromosome</location>
        <location evidence="1">Centromere</location>
    </subcellularLocation>
</comment>
<dbReference type="EMBL" id="CP138586">
    <property type="protein sequence ID" value="WPH01890.1"/>
    <property type="molecule type" value="Genomic_DNA"/>
</dbReference>